<protein>
    <recommendedName>
        <fullName evidence="1">Reverse transcriptase domain-containing protein</fullName>
    </recommendedName>
</protein>
<name>A0A1B6KBG4_9HEMI</name>
<sequence>MDPHSNKNFLDILFINIQGLKNKIDELALLHSNYSVLCIAEHWLRSEEINFCVPDGFTLGNSFCRKELIHGGVCIFLASHVLFKTIDLSKFCREQQFEVTGVELIETKVILISLYRSPKGSPELFLKSLDELLRYVIVKNCTVIVSGDINAEFDVTSNKPTVELFLNTLRQFSMYCANYKPTRGESCLDNVMTNLHPGDYRCEVVKLDLSDHDALRFTRFSDNTKELRLSSSRDESTSLKNRPITKDKIISFKDILSKEDWFFILDPTIPAGTCFNIFFDRFLTLFESCFPVKCINSAGFVTMKKRDAINWYTPQLAQMKKIILTCKDSYEISKSDQLLQVLKNLRHHYRLALREAKKNKNVEIIEKSSNKCKAAWSIINKAVCRPSTRNARHSIPPDDFNEFFISSVEEISEKVKASLSTAEEFLRRSNIVQPRTCTFSTVSTSEVLKIIMSLKNTTSKDVYGITSVVLKSIAEEIVEPLTVCLNKCIIEGIFPTPLKLSRVVPIFKKGDMEKPSSYRPISCIPVLAKVFEKVLKSQICHHFETLSLFSECQFGYRSGRSTTQAVDSLVQQLLLALENNCFANITLCDLSKAFDTVRHDILLSKLNFYGFHGKDLQIVESYLTGRKQFVDVNGAISQILDVKLGVPQGSVLGPILFLIVINDLSFNLSTYSTVYADDTSLLNVHQDFDYLVSLSESSLSDATYWLESNGLFLNQNKTQKLTVALRTHCKLVDTNPVTLLGISIDASLSWKNHIDNVCKKLSRIIYLLVNLKRQVTNEYLRMAYFSFFESIVRYGLIVWGNGVGLERILILQKKAVRILMNAKPLDHCKPLFIQSNILTVVNLYILDVLMLVKKNFNTFTLRNTIHDYSTRHRDRLQLPKCRLTKTMSYHKYLGIKLWNKLPLEWQNMPESKLADVLHSWLSKHPLYSLHEFFTIARVSLDS</sequence>
<dbReference type="Gene3D" id="3.60.10.10">
    <property type="entry name" value="Endonuclease/exonuclease/phosphatase"/>
    <property type="match status" value="1"/>
</dbReference>
<proteinExistence type="predicted"/>
<accession>A0A1B6KBG4</accession>
<organism evidence="2">
    <name type="scientific">Graphocephala atropunctata</name>
    <dbReference type="NCBI Taxonomy" id="36148"/>
    <lineage>
        <taxon>Eukaryota</taxon>
        <taxon>Metazoa</taxon>
        <taxon>Ecdysozoa</taxon>
        <taxon>Arthropoda</taxon>
        <taxon>Hexapoda</taxon>
        <taxon>Insecta</taxon>
        <taxon>Pterygota</taxon>
        <taxon>Neoptera</taxon>
        <taxon>Paraneoptera</taxon>
        <taxon>Hemiptera</taxon>
        <taxon>Auchenorrhyncha</taxon>
        <taxon>Membracoidea</taxon>
        <taxon>Cicadellidae</taxon>
        <taxon>Cicadellinae</taxon>
        <taxon>Cicadellini</taxon>
        <taxon>Graphocephala</taxon>
    </lineage>
</organism>
<feature type="domain" description="Reverse transcriptase" evidence="1">
    <location>
        <begin position="487"/>
        <end position="744"/>
    </location>
</feature>
<dbReference type="SUPFAM" id="SSF56219">
    <property type="entry name" value="DNase I-like"/>
    <property type="match status" value="1"/>
</dbReference>
<dbReference type="AlphaFoldDB" id="A0A1B6KBG4"/>
<dbReference type="PROSITE" id="PS50878">
    <property type="entry name" value="RT_POL"/>
    <property type="match status" value="1"/>
</dbReference>
<dbReference type="InterPro" id="IPR000477">
    <property type="entry name" value="RT_dom"/>
</dbReference>
<dbReference type="GO" id="GO:0071897">
    <property type="term" value="P:DNA biosynthetic process"/>
    <property type="evidence" value="ECO:0007669"/>
    <property type="project" value="UniProtKB-ARBA"/>
</dbReference>
<evidence type="ECO:0000313" key="2">
    <source>
        <dbReference type="EMBL" id="JAT08791.1"/>
    </source>
</evidence>
<dbReference type="SUPFAM" id="SSF56672">
    <property type="entry name" value="DNA/RNA polymerases"/>
    <property type="match status" value="1"/>
</dbReference>
<reference evidence="2" key="1">
    <citation type="submission" date="2015-11" db="EMBL/GenBank/DDBJ databases">
        <title>De novo transcriptome assembly of four potential Pierce s Disease insect vectors from Arizona vineyards.</title>
        <authorList>
            <person name="Tassone E.E."/>
        </authorList>
    </citation>
    <scope>NUCLEOTIDE SEQUENCE</scope>
</reference>
<gene>
    <name evidence="2" type="ORF">g.48603</name>
</gene>
<dbReference type="PANTHER" id="PTHR33332">
    <property type="entry name" value="REVERSE TRANSCRIPTASE DOMAIN-CONTAINING PROTEIN"/>
    <property type="match status" value="1"/>
</dbReference>
<dbReference type="InterPro" id="IPR043502">
    <property type="entry name" value="DNA/RNA_pol_sf"/>
</dbReference>
<dbReference type="CDD" id="cd01650">
    <property type="entry name" value="RT_nLTR_like"/>
    <property type="match status" value="1"/>
</dbReference>
<evidence type="ECO:0000259" key="1">
    <source>
        <dbReference type="PROSITE" id="PS50878"/>
    </source>
</evidence>
<dbReference type="InterPro" id="IPR036691">
    <property type="entry name" value="Endo/exonu/phosph_ase_sf"/>
</dbReference>
<dbReference type="EMBL" id="GEBQ01031186">
    <property type="protein sequence ID" value="JAT08791.1"/>
    <property type="molecule type" value="Transcribed_RNA"/>
</dbReference>
<dbReference type="Pfam" id="PF00078">
    <property type="entry name" value="RVT_1"/>
    <property type="match status" value="1"/>
</dbReference>